<reference evidence="3" key="1">
    <citation type="submission" date="2015-11" db="EMBL/GenBank/DDBJ databases">
        <authorList>
            <consortium name="Cross-ministerial Strategic Innovation Promotion Program (SIP) consortium"/>
            <person name="Tomihama T."/>
            <person name="Ikenaga M."/>
            <person name="Sakai M."/>
            <person name="Okubo T."/>
            <person name="Ikeda S."/>
        </authorList>
    </citation>
    <scope>NUCLEOTIDE SEQUENCE [LARGE SCALE GENOMIC DNA]</scope>
    <source>
        <strain evidence="3">S58</strain>
    </source>
</reference>
<dbReference type="OrthoDB" id="3202351at2"/>
<sequence>MYELSRVRLRTVGPAGARFHDVTMDLSGAGRPVGAEQGALFDTTATTYRPSPASLILLENGGGKSVLLKLVFSVVLPGRRHTVGTTNTRVVEKFVMPKDVSHIVLEWMNPLTGELLLTGKVLAWRNQVASEVSDNLRERWYCLQPSDEINLDTLPMAVGTKSRTLDTYRDELQEAYAADQSLALYWTRHQGEWTNRLQLLELDPELFRYQREMNVDEGEAANWLKLDSDVKFVDFLLRAIVKADEMDDLAALVTEHVERLAGRGLLLTEREFVARALELLGPIAEQAEASRQSRRRAEEAVRDVAELGGRLRVRARNEHHVVLGQRAKLVKSEEELKKLTVTAERAKGIVLELRRHLADLKHERAQRELAVREKGLSWARDHVKAWQATSAVHEYEDSIAQVKTLTELIGAAEEKARPALEERDSAARRLARSLWATADAAAQSASDDLKQVSAREKEKSAAQDRARAAHRAATTAEHAAAQFGQLITRLRKDIEAAVSDGLLHDPAALSRTVETVQEQRDNTAQRVTDLEREWAELADREALAQDELRKAESEAGDLRGRSKELSGRLDEVRTQTARLEKNPRLVALLDVPDIDLERDVAALLEALNAARLEAERERTELRVAESIDEQARHALAAGDLLPPAQVVSDACKALEDAKVVAVPGWRYLAAIPDTDRRRDIVERLPHLAAGILLHDPSDIDRARDVLTALRPQPTVFVSVATTRTFTDPEAALTDGVEVVIPPHPALYDVDAAAAEHEAIDARHAVRSARAEELTARIEQDGNLTYGLTDWRTRYPEGSITALTEEHAGVVRELTTADATVTERKEVLETLQERRRKIKEELPPLRETRDSLIKRLDRLQELADRNGHLPEWTEQASSEKERMRERQEAAGKAENEAVELQKLVTLHQRRADEYQRTVRFVNDERARLPGSEDVLPSDPVPELSTALLRSTYDQAAERYLRVQVGSDLLEERERANERAAKAKQGYYKLSKDLRGRAAGLLMSPEGSDEAARATALESAEQAVREAERVVRDAAVAASRCADELTAAEDRVTTPVKLPEYPADIDSCAEAVEDAGRQQASSARKAAEHQEVHTRLGHQLEGAEASAKAFQFIVEGFAKDVSAGDDEAADVAPYEGDADAAQDLATRLTNERRTREANAHTDEQTLRTATERLTHHAGAEEFKDLHVRVQTQIRIAGWETVAARATEWSDALRPRLRALNEEIDQTERHRTLIVRNLKAQVDKALALLRQAQRMSRLPASLDDWAAQEFLRFRFTPAQDDTAHLHIGEVIDEAAKGRTADGRSVRRDGMSLLLAGVRAAVPRGFRIDMLKPDAVLRNERIRVSEIKDVFSGGQHLTAAILLYCTMAALRASNRGRERDTHSGVLFLDNPIGRANADYLLALQRKVAEALGVQLIYTTGLSDDGTLKRFPLILRLRNDADLRAGRKYLTVTDRIQEALDALPESDGTGIVTTIRIFKRETEDGQNREAQAE</sequence>
<proteinExistence type="predicted"/>
<evidence type="ECO:0000313" key="2">
    <source>
        <dbReference type="EMBL" id="GAQ68191.1"/>
    </source>
</evidence>
<reference evidence="3" key="3">
    <citation type="submission" date="2016-02" db="EMBL/GenBank/DDBJ databases">
        <title>Draft genome of pathogenic Streptomyces sp. in Japan.</title>
        <authorList>
            <person name="Tomihama T."/>
            <person name="Ikenaga M."/>
            <person name="Sakai M."/>
            <person name="Okubo T."/>
            <person name="Ikeda S."/>
        </authorList>
    </citation>
    <scope>NUCLEOTIDE SEQUENCE [LARGE SCALE GENOMIC DNA]</scope>
    <source>
        <strain evidence="3">S58</strain>
    </source>
</reference>
<gene>
    <name evidence="2" type="primary">smc_4</name>
    <name evidence="2" type="ORF">SsS58_08650</name>
</gene>
<protein>
    <submittedName>
        <fullName evidence="2">Chromosome partition protein Smc</fullName>
    </submittedName>
</protein>
<comment type="caution">
    <text evidence="2">The sequence shown here is derived from an EMBL/GenBank/DDBJ whole genome shotgun (WGS) entry which is preliminary data.</text>
</comment>
<keyword evidence="1" id="KW-0175">Coiled coil</keyword>
<organism evidence="2 3">
    <name type="scientific">Streptomyces scabiei</name>
    <dbReference type="NCBI Taxonomy" id="1930"/>
    <lineage>
        <taxon>Bacteria</taxon>
        <taxon>Bacillati</taxon>
        <taxon>Actinomycetota</taxon>
        <taxon>Actinomycetes</taxon>
        <taxon>Kitasatosporales</taxon>
        <taxon>Streptomycetaceae</taxon>
        <taxon>Streptomyces</taxon>
    </lineage>
</organism>
<evidence type="ECO:0000313" key="3">
    <source>
        <dbReference type="Proteomes" id="UP000067448"/>
    </source>
</evidence>
<name>A0A100JYU1_STRSC</name>
<feature type="coiled-coil region" evidence="1">
    <location>
        <begin position="562"/>
        <end position="629"/>
    </location>
</feature>
<dbReference type="RefSeq" id="WP_059085081.1">
    <property type="nucleotide sequence ID" value="NZ_BCMM01000087.1"/>
</dbReference>
<evidence type="ECO:0000256" key="1">
    <source>
        <dbReference type="SAM" id="Coils"/>
    </source>
</evidence>
<dbReference type="Proteomes" id="UP000067448">
    <property type="component" value="Unassembled WGS sequence"/>
</dbReference>
<reference evidence="2 3" key="2">
    <citation type="journal article" date="2016" name="Genome Announc.">
        <title>Draft Genome Sequences of Streptomyces scabiei S58, Streptomyces turgidiscabies T45, and Streptomyces acidiscabies a10, the Pathogens of Potato Common Scab, Isolated in Japan.</title>
        <authorList>
            <person name="Tomihama T."/>
            <person name="Nishi Y."/>
            <person name="Sakai M."/>
            <person name="Ikenaga M."/>
            <person name="Okubo T."/>
            <person name="Ikeda S."/>
        </authorList>
    </citation>
    <scope>NUCLEOTIDE SEQUENCE [LARGE SCALE GENOMIC DNA]</scope>
    <source>
        <strain evidence="2 3">S58</strain>
    </source>
</reference>
<accession>A0A100JYU1</accession>
<dbReference type="EMBL" id="BCMM01000087">
    <property type="protein sequence ID" value="GAQ68191.1"/>
    <property type="molecule type" value="Genomic_DNA"/>
</dbReference>